<evidence type="ECO:0000256" key="1">
    <source>
        <dbReference type="SAM" id="MobiDB-lite"/>
    </source>
</evidence>
<evidence type="ECO:0000313" key="2">
    <source>
        <dbReference type="EMBL" id="TRM59610.1"/>
    </source>
</evidence>
<keyword evidence="3" id="KW-1185">Reference proteome</keyword>
<feature type="compositionally biased region" description="Basic and acidic residues" evidence="1">
    <location>
        <begin position="236"/>
        <end position="257"/>
    </location>
</feature>
<organism evidence="2 3">
    <name type="scientific">Schizophyllum amplum</name>
    <dbReference type="NCBI Taxonomy" id="97359"/>
    <lineage>
        <taxon>Eukaryota</taxon>
        <taxon>Fungi</taxon>
        <taxon>Dikarya</taxon>
        <taxon>Basidiomycota</taxon>
        <taxon>Agaricomycotina</taxon>
        <taxon>Agaricomycetes</taxon>
        <taxon>Agaricomycetidae</taxon>
        <taxon>Agaricales</taxon>
        <taxon>Schizophyllaceae</taxon>
        <taxon>Schizophyllum</taxon>
    </lineage>
</organism>
<feature type="region of interest" description="Disordered" evidence="1">
    <location>
        <begin position="1"/>
        <end position="325"/>
    </location>
</feature>
<dbReference type="STRING" id="97359.A0A550C4C5"/>
<accession>A0A550C4C5</accession>
<protein>
    <submittedName>
        <fullName evidence="2">Uncharacterized protein</fullName>
    </submittedName>
</protein>
<feature type="compositionally biased region" description="Acidic residues" evidence="1">
    <location>
        <begin position="91"/>
        <end position="102"/>
    </location>
</feature>
<gene>
    <name evidence="2" type="ORF">BD626DRAFT_633132</name>
</gene>
<reference evidence="2 3" key="1">
    <citation type="journal article" date="2019" name="New Phytol.">
        <title>Comparative genomics reveals unique wood-decay strategies and fruiting body development in the Schizophyllaceae.</title>
        <authorList>
            <person name="Almasi E."/>
            <person name="Sahu N."/>
            <person name="Krizsan K."/>
            <person name="Balint B."/>
            <person name="Kovacs G.M."/>
            <person name="Kiss B."/>
            <person name="Cseklye J."/>
            <person name="Drula E."/>
            <person name="Henrissat B."/>
            <person name="Nagy I."/>
            <person name="Chovatia M."/>
            <person name="Adam C."/>
            <person name="LaButti K."/>
            <person name="Lipzen A."/>
            <person name="Riley R."/>
            <person name="Grigoriev I.V."/>
            <person name="Nagy L.G."/>
        </authorList>
    </citation>
    <scope>NUCLEOTIDE SEQUENCE [LARGE SCALE GENOMIC DNA]</scope>
    <source>
        <strain evidence="2 3">NL-1724</strain>
    </source>
</reference>
<feature type="compositionally biased region" description="Basic and acidic residues" evidence="1">
    <location>
        <begin position="206"/>
        <end position="217"/>
    </location>
</feature>
<evidence type="ECO:0000313" key="3">
    <source>
        <dbReference type="Proteomes" id="UP000320762"/>
    </source>
</evidence>
<feature type="compositionally biased region" description="Basic residues" evidence="1">
    <location>
        <begin position="274"/>
        <end position="291"/>
    </location>
</feature>
<sequence>MSTSTRPLAKSATLPAQSRSPKRSAPPLKRSGSTMSLPTPPRTQKRKRARRSMTPDADADSSDDERASRTKKRKTTEDEDAFWMARGLDPVPEDEEMPENAGEDAPLLFRKLQGTTGAPPMSPPPSHRKVVRVRATKEVVETKTIPEPTTPTRTPVTPTRRRSPPVTPKPRAALRRDSPENPFLESPSTPTPDSASSAEGPVPSAAKKESNDLDERPMLTYVYRGTKRQFPNPHWNHAENRARSPDPRSLLDPRDPDFVPDMRLAPKILFPQARKGKGRATVRSSNKRKRTPQPVSESEDDDERDTLRPVKLDFGAKAAAAPDSP</sequence>
<dbReference type="AlphaFoldDB" id="A0A550C4C5"/>
<feature type="compositionally biased region" description="Low complexity" evidence="1">
    <location>
        <begin position="142"/>
        <end position="158"/>
    </location>
</feature>
<name>A0A550C4C5_9AGAR</name>
<proteinExistence type="predicted"/>
<comment type="caution">
    <text evidence="2">The sequence shown here is derived from an EMBL/GenBank/DDBJ whole genome shotgun (WGS) entry which is preliminary data.</text>
</comment>
<dbReference type="EMBL" id="VDMD01000027">
    <property type="protein sequence ID" value="TRM59610.1"/>
    <property type="molecule type" value="Genomic_DNA"/>
</dbReference>
<dbReference type="OrthoDB" id="3364608at2759"/>
<feature type="compositionally biased region" description="Low complexity" evidence="1">
    <location>
        <begin position="186"/>
        <end position="198"/>
    </location>
</feature>
<dbReference type="Proteomes" id="UP000320762">
    <property type="component" value="Unassembled WGS sequence"/>
</dbReference>